<keyword evidence="7" id="KW-1185">Reference proteome</keyword>
<dbReference type="PRINTS" id="PR00033">
    <property type="entry name" value="HTHASNC"/>
</dbReference>
<dbReference type="SUPFAM" id="SSF46785">
    <property type="entry name" value="Winged helix' DNA-binding domain"/>
    <property type="match status" value="2"/>
</dbReference>
<dbReference type="PANTHER" id="PTHR30154">
    <property type="entry name" value="LEUCINE-RESPONSIVE REGULATORY PROTEIN"/>
    <property type="match status" value="1"/>
</dbReference>
<dbReference type="Pfam" id="PF13404">
    <property type="entry name" value="HTH_AsnC-type"/>
    <property type="match status" value="2"/>
</dbReference>
<dbReference type="InterPro" id="IPR036388">
    <property type="entry name" value="WH-like_DNA-bd_sf"/>
</dbReference>
<evidence type="ECO:0000256" key="3">
    <source>
        <dbReference type="ARBA" id="ARBA00023163"/>
    </source>
</evidence>
<protein>
    <submittedName>
        <fullName evidence="6">Lrp/AsnC family transcriptional regulator</fullName>
    </submittedName>
</protein>
<dbReference type="InterPro" id="IPR019887">
    <property type="entry name" value="Tscrpt_reg_AsnC/Lrp_C"/>
</dbReference>
<gene>
    <name evidence="6" type="ORF">ABT211_02810</name>
</gene>
<evidence type="ECO:0000259" key="5">
    <source>
        <dbReference type="Pfam" id="PF13404"/>
    </source>
</evidence>
<name>A0ABV1T888_9ACTN</name>
<feature type="domain" description="Transcription regulator AsnC/Lrp ligand binding" evidence="4">
    <location>
        <begin position="98"/>
        <end position="165"/>
    </location>
</feature>
<dbReference type="InterPro" id="IPR000485">
    <property type="entry name" value="AsnC-type_HTH_dom"/>
</dbReference>
<dbReference type="InterPro" id="IPR019888">
    <property type="entry name" value="Tscrpt_reg_AsnC-like"/>
</dbReference>
<evidence type="ECO:0000256" key="1">
    <source>
        <dbReference type="ARBA" id="ARBA00023015"/>
    </source>
</evidence>
<dbReference type="PANTHER" id="PTHR30154:SF34">
    <property type="entry name" value="TRANSCRIPTIONAL REGULATOR AZLB"/>
    <property type="match status" value="1"/>
</dbReference>
<accession>A0ABV1T888</accession>
<keyword evidence="1" id="KW-0805">Transcription regulation</keyword>
<dbReference type="Proteomes" id="UP001490365">
    <property type="component" value="Unassembled WGS sequence"/>
</dbReference>
<feature type="domain" description="HTH asnC-type" evidence="5">
    <location>
        <begin position="208"/>
        <end position="244"/>
    </location>
</feature>
<dbReference type="SMART" id="SM00344">
    <property type="entry name" value="HTH_ASNC"/>
    <property type="match status" value="2"/>
</dbReference>
<dbReference type="EMBL" id="JBEOZM010000001">
    <property type="protein sequence ID" value="MER6266221.1"/>
    <property type="molecule type" value="Genomic_DNA"/>
</dbReference>
<sequence length="368" mass="39683">MAHNGSEMQDSGSQGDRTQDAAVFAGAPPLLTEDELALINALQLSPRASWTELGRALGVDPVTVARRFHRLSAQGTAWVGFSPGPRLLEQICVAYVVIDCAPGTTARVAEALSAHPHMVTIERTASGHDILATVATPDLPALSRYTLDLLPHLPGITAVRSRIVTHMFTEGGHWRISALAPAQRARLTARAPAPATRQTTHRQLTTADRALAVRLAHDGRAPYQTLAQDLGVSLSTAKRRVESLTRRGLLRFRCDFARPLGGWPVAVTFWARVPPADLPEVGQCLIRLPETRNCAAISGPQNLILQASLHSVSDILRLETHLATAHPALDIADRVITLRQDKLLGRLLDAHGRSVGVVPADLWAEPAL</sequence>
<feature type="domain" description="HTH asnC-type" evidence="5">
    <location>
        <begin position="36"/>
        <end position="71"/>
    </location>
</feature>
<comment type="caution">
    <text evidence="6">The sequence shown here is derived from an EMBL/GenBank/DDBJ whole genome shotgun (WGS) entry which is preliminary data.</text>
</comment>
<dbReference type="RefSeq" id="WP_351954916.1">
    <property type="nucleotide sequence ID" value="NZ_JBEOZM010000001.1"/>
</dbReference>
<evidence type="ECO:0000313" key="7">
    <source>
        <dbReference type="Proteomes" id="UP001490365"/>
    </source>
</evidence>
<evidence type="ECO:0000259" key="4">
    <source>
        <dbReference type="Pfam" id="PF01037"/>
    </source>
</evidence>
<dbReference type="Gene3D" id="1.10.10.10">
    <property type="entry name" value="Winged helix-like DNA-binding domain superfamily/Winged helix DNA-binding domain"/>
    <property type="match status" value="2"/>
</dbReference>
<organism evidence="6 7">
    <name type="scientific">Streptomyces sp. 900105755</name>
    <dbReference type="NCBI Taxonomy" id="3154389"/>
    <lineage>
        <taxon>Bacteria</taxon>
        <taxon>Bacillati</taxon>
        <taxon>Actinomycetota</taxon>
        <taxon>Actinomycetes</taxon>
        <taxon>Kitasatosporales</taxon>
        <taxon>Streptomycetaceae</taxon>
        <taxon>Streptomyces</taxon>
    </lineage>
</organism>
<dbReference type="SUPFAM" id="SSF54909">
    <property type="entry name" value="Dimeric alpha+beta barrel"/>
    <property type="match status" value="1"/>
</dbReference>
<evidence type="ECO:0000256" key="2">
    <source>
        <dbReference type="ARBA" id="ARBA00023125"/>
    </source>
</evidence>
<dbReference type="Pfam" id="PF01037">
    <property type="entry name" value="AsnC_trans_reg"/>
    <property type="match status" value="1"/>
</dbReference>
<keyword evidence="2" id="KW-0238">DNA-binding</keyword>
<keyword evidence="3" id="KW-0804">Transcription</keyword>
<dbReference type="InterPro" id="IPR011008">
    <property type="entry name" value="Dimeric_a/b-barrel"/>
</dbReference>
<evidence type="ECO:0000313" key="6">
    <source>
        <dbReference type="EMBL" id="MER6266221.1"/>
    </source>
</evidence>
<dbReference type="Gene3D" id="3.30.70.920">
    <property type="match status" value="1"/>
</dbReference>
<reference evidence="6 7" key="1">
    <citation type="submission" date="2024-06" db="EMBL/GenBank/DDBJ databases">
        <title>The Natural Products Discovery Center: Release of the First 8490 Sequenced Strains for Exploring Actinobacteria Biosynthetic Diversity.</title>
        <authorList>
            <person name="Kalkreuter E."/>
            <person name="Kautsar S.A."/>
            <person name="Yang D."/>
            <person name="Bader C.D."/>
            <person name="Teijaro C.N."/>
            <person name="Fluegel L."/>
            <person name="Davis C.M."/>
            <person name="Simpson J.R."/>
            <person name="Lauterbach L."/>
            <person name="Steele A.D."/>
            <person name="Gui C."/>
            <person name="Meng S."/>
            <person name="Li G."/>
            <person name="Viehrig K."/>
            <person name="Ye F."/>
            <person name="Su P."/>
            <person name="Kiefer A.F."/>
            <person name="Nichols A."/>
            <person name="Cepeda A.J."/>
            <person name="Yan W."/>
            <person name="Fan B."/>
            <person name="Jiang Y."/>
            <person name="Adhikari A."/>
            <person name="Zheng C.-J."/>
            <person name="Schuster L."/>
            <person name="Cowan T.M."/>
            <person name="Smanski M.J."/>
            <person name="Chevrette M.G."/>
            <person name="De Carvalho L.P.S."/>
            <person name="Shen B."/>
        </authorList>
    </citation>
    <scope>NUCLEOTIDE SEQUENCE [LARGE SCALE GENOMIC DNA]</scope>
    <source>
        <strain evidence="6 7">NPDC001694</strain>
    </source>
</reference>
<dbReference type="InterPro" id="IPR036390">
    <property type="entry name" value="WH_DNA-bd_sf"/>
</dbReference>
<proteinExistence type="predicted"/>